<dbReference type="PANTHER" id="PTHR10884:SF14">
    <property type="entry name" value="NADH DEHYDROGENASE [UBIQUINONE] IRON-SULFUR PROTEIN 3, MITOCHONDRIAL"/>
    <property type="match status" value="1"/>
</dbReference>
<evidence type="ECO:0000259" key="10">
    <source>
        <dbReference type="Pfam" id="PF00329"/>
    </source>
</evidence>
<dbReference type="GO" id="GO:0016020">
    <property type="term" value="C:membrane"/>
    <property type="evidence" value="ECO:0007669"/>
    <property type="project" value="UniProtKB-ARBA"/>
</dbReference>
<evidence type="ECO:0000256" key="9">
    <source>
        <dbReference type="SAM" id="MobiDB-lite"/>
    </source>
</evidence>
<evidence type="ECO:0000313" key="12">
    <source>
        <dbReference type="EMBL" id="KAE8388951.1"/>
    </source>
</evidence>
<dbReference type="OrthoDB" id="37721at2759"/>
<keyword evidence="6" id="KW-0830">Ubiquinone</keyword>
<dbReference type="GO" id="GO:0016651">
    <property type="term" value="F:oxidoreductase activity, acting on NAD(P)H"/>
    <property type="evidence" value="ECO:0007669"/>
    <property type="project" value="InterPro"/>
</dbReference>
<feature type="compositionally biased region" description="Polar residues" evidence="9">
    <location>
        <begin position="457"/>
        <end position="469"/>
    </location>
</feature>
<dbReference type="InterPro" id="IPR037232">
    <property type="entry name" value="NADH_quin_OxRdtase_su_C/D-like"/>
</dbReference>
<comment type="similarity">
    <text evidence="2 8">Belongs to the complex I 30 kDa subunit family.</text>
</comment>
<comment type="catalytic activity">
    <reaction evidence="7">
        <text>a ubiquinone + NADH + 5 H(+)(in) = a ubiquinol + NAD(+) + 4 H(+)(out)</text>
        <dbReference type="Rhea" id="RHEA:29091"/>
        <dbReference type="Rhea" id="RHEA-COMP:9565"/>
        <dbReference type="Rhea" id="RHEA-COMP:9566"/>
        <dbReference type="ChEBI" id="CHEBI:15378"/>
        <dbReference type="ChEBI" id="CHEBI:16389"/>
        <dbReference type="ChEBI" id="CHEBI:17976"/>
        <dbReference type="ChEBI" id="CHEBI:57540"/>
        <dbReference type="ChEBI" id="CHEBI:57945"/>
        <dbReference type="EC" id="7.1.1.2"/>
    </reaction>
</comment>
<feature type="region of interest" description="Disordered" evidence="9">
    <location>
        <begin position="31"/>
        <end position="57"/>
    </location>
</feature>
<dbReference type="InterPro" id="IPR015158">
    <property type="entry name" value="Bud22_dom"/>
</dbReference>
<dbReference type="PANTHER" id="PTHR10884">
    <property type="entry name" value="NADH DEHYDROGENASE UBIQUINONE IRON-SULFUR PROTEIN 3"/>
    <property type="match status" value="1"/>
</dbReference>
<feature type="domain" description="Bud22" evidence="11">
    <location>
        <begin position="310"/>
        <end position="709"/>
    </location>
</feature>
<dbReference type="Gene3D" id="3.30.460.80">
    <property type="entry name" value="NADH:ubiquinone oxidoreductase, 30kDa subunit"/>
    <property type="match status" value="1"/>
</dbReference>
<dbReference type="InterPro" id="IPR020396">
    <property type="entry name" value="NADH_UbQ_OxRdtase_CS"/>
</dbReference>
<feature type="region of interest" description="Disordered" evidence="9">
    <location>
        <begin position="257"/>
        <end position="294"/>
    </location>
</feature>
<feature type="compositionally biased region" description="Basic and acidic residues" evidence="9">
    <location>
        <begin position="676"/>
        <end position="696"/>
    </location>
</feature>
<evidence type="ECO:0000256" key="6">
    <source>
        <dbReference type="ARBA" id="ARBA00023075"/>
    </source>
</evidence>
<evidence type="ECO:0000256" key="5">
    <source>
        <dbReference type="ARBA" id="ARBA00023027"/>
    </source>
</evidence>
<dbReference type="InterPro" id="IPR010218">
    <property type="entry name" value="NADH_DH_suC"/>
</dbReference>
<keyword evidence="3 8" id="KW-0813">Transport</keyword>
<dbReference type="Proteomes" id="UP000326877">
    <property type="component" value="Unassembled WGS sequence"/>
</dbReference>
<dbReference type="InterPro" id="IPR001268">
    <property type="entry name" value="NADH_UbQ_OxRdtase_30kDa_su"/>
</dbReference>
<feature type="compositionally biased region" description="Basic and acidic residues" evidence="9">
    <location>
        <begin position="285"/>
        <end position="294"/>
    </location>
</feature>
<evidence type="ECO:0000256" key="4">
    <source>
        <dbReference type="ARBA" id="ARBA00022967"/>
    </source>
</evidence>
<evidence type="ECO:0000256" key="7">
    <source>
        <dbReference type="ARBA" id="ARBA00049551"/>
    </source>
</evidence>
<dbReference type="AlphaFoldDB" id="A0A5N7C4B4"/>
<feature type="region of interest" description="Disordered" evidence="9">
    <location>
        <begin position="440"/>
        <end position="709"/>
    </location>
</feature>
<feature type="compositionally biased region" description="Basic residues" evidence="9">
    <location>
        <begin position="273"/>
        <end position="284"/>
    </location>
</feature>
<feature type="compositionally biased region" description="Basic and acidic residues" evidence="9">
    <location>
        <begin position="440"/>
        <end position="450"/>
    </location>
</feature>
<feature type="domain" description="NADH:ubiquinone oxidoreductase 30kDa subunit" evidence="10">
    <location>
        <begin position="101"/>
        <end position="222"/>
    </location>
</feature>
<feature type="compositionally biased region" description="Basic and acidic residues" evidence="9">
    <location>
        <begin position="625"/>
        <end position="645"/>
    </location>
</feature>
<evidence type="ECO:0000256" key="8">
    <source>
        <dbReference type="RuleBase" id="RU003456"/>
    </source>
</evidence>
<dbReference type="NCBIfam" id="TIGR01961">
    <property type="entry name" value="NuoC_fam"/>
    <property type="match status" value="1"/>
</dbReference>
<evidence type="ECO:0000256" key="3">
    <source>
        <dbReference type="ARBA" id="ARBA00022448"/>
    </source>
</evidence>
<dbReference type="PROSITE" id="PS00542">
    <property type="entry name" value="COMPLEX1_30K"/>
    <property type="match status" value="1"/>
</dbReference>
<sequence>MASARSLLRLGSGRSLASAARSSRMCRPFSTTPLLKESIPEPPNMRQAQRPPEGALRAPVVNPADKYQDKADALHQYGQYIMSCLPKYVQQFSVWKDELSIHVPPSGVIPLMSFLKYHTAAEFTQISDITAVDYPTKDQRFEVVYNMLSVRHNSRIRVKTYADEATPVPSVTGLFEGALWYEREVYDMFGVFFTGHPDLRRIMTDYGFDGHPLRKDFPLTGYTELRWDEEKKRIVIEPLELTQAFRNFEGGTAAWEAVGPGQDRTPESYSRQQNRHTTTKMPKRKLSDRDSAPKERTYNVQTMRLTQKFEQGVILLSRALKTARGFERQKLGRREKTAKAQGSSETLQRIAEEVAFIKTLDPVATAQKYLYKQLVKTKRIAEAPAFVQFQESKKISAESPRSTAEANVTARLYKSNPVKNVFPNVMADIRKVLGVEEVAGGKKEKGKDAGQKVNAPKTKTAQRAISVSDSEPEDSRRVAESDDKEGDTVMSDTESIDFAQFDSRLASGSEDEGEDREDGSASDDGGVDLNAHSEMSISRSPSPDSPPTKKKKAKTSKTSSTPATSTTFLPSLTMGGYFSGSESEPEDLEGEQPRRKNRMGQQARRALWEKKYGTGANHLKQQPKQSRDRGWDLRRGATDGSEGPRGRRGPVRSAVGRPQHYGDRPQRGPPRQNRMPQDDKPLHPSWEAAKRAKEQKTMASFQGKKVTFD</sequence>
<keyword evidence="4 8" id="KW-1278">Translocase</keyword>
<proteinExistence type="inferred from homology"/>
<keyword evidence="5 8" id="KW-0520">NAD</keyword>
<dbReference type="SUPFAM" id="SSF143243">
    <property type="entry name" value="Nqo5-like"/>
    <property type="match status" value="1"/>
</dbReference>
<gene>
    <name evidence="12" type="ORF">BDV23DRAFT_173517</name>
</gene>
<dbReference type="Pfam" id="PF00329">
    <property type="entry name" value="Complex1_30kDa"/>
    <property type="match status" value="1"/>
</dbReference>
<dbReference type="Pfam" id="PF09073">
    <property type="entry name" value="BUD22"/>
    <property type="match status" value="1"/>
</dbReference>
<evidence type="ECO:0000259" key="11">
    <source>
        <dbReference type="Pfam" id="PF09073"/>
    </source>
</evidence>
<organism evidence="12">
    <name type="scientific">Petromyces alliaceus</name>
    <name type="common">Aspergillus alliaceus</name>
    <dbReference type="NCBI Taxonomy" id="209559"/>
    <lineage>
        <taxon>Eukaryota</taxon>
        <taxon>Fungi</taxon>
        <taxon>Dikarya</taxon>
        <taxon>Ascomycota</taxon>
        <taxon>Pezizomycotina</taxon>
        <taxon>Eurotiomycetes</taxon>
        <taxon>Eurotiomycetidae</taxon>
        <taxon>Eurotiales</taxon>
        <taxon>Aspergillaceae</taxon>
        <taxon>Aspergillus</taxon>
        <taxon>Aspergillus subgen. Circumdati</taxon>
    </lineage>
</organism>
<accession>A0A5N7C4B4</accession>
<comment type="subcellular location">
    <subcellularLocation>
        <location evidence="1">Mitochondrion</location>
    </subcellularLocation>
</comment>
<dbReference type="FunFam" id="3.30.460.80:FF:000002">
    <property type="entry name" value="NADH dehydrogenase iron-sulfur protein 3, mitochondrial"/>
    <property type="match status" value="1"/>
</dbReference>
<dbReference type="NCBIfam" id="NF004733">
    <property type="entry name" value="PRK06074.1-5"/>
    <property type="match status" value="1"/>
</dbReference>
<reference evidence="12" key="1">
    <citation type="submission" date="2019-04" db="EMBL/GenBank/DDBJ databases">
        <title>Friends and foes A comparative genomics studyof 23 Aspergillus species from section Flavi.</title>
        <authorList>
            <consortium name="DOE Joint Genome Institute"/>
            <person name="Kjaerbolling I."/>
            <person name="Vesth T."/>
            <person name="Frisvad J.C."/>
            <person name="Nybo J.L."/>
            <person name="Theobald S."/>
            <person name="Kildgaard S."/>
            <person name="Isbrandt T."/>
            <person name="Kuo A."/>
            <person name="Sato A."/>
            <person name="Lyhne E.K."/>
            <person name="Kogle M.E."/>
            <person name="Wiebenga A."/>
            <person name="Kun R.S."/>
            <person name="Lubbers R.J."/>
            <person name="Makela M.R."/>
            <person name="Barry K."/>
            <person name="Chovatia M."/>
            <person name="Clum A."/>
            <person name="Daum C."/>
            <person name="Haridas S."/>
            <person name="He G."/>
            <person name="LaButti K."/>
            <person name="Lipzen A."/>
            <person name="Mondo S."/>
            <person name="Riley R."/>
            <person name="Salamov A."/>
            <person name="Simmons B.A."/>
            <person name="Magnuson J.K."/>
            <person name="Henrissat B."/>
            <person name="Mortensen U.H."/>
            <person name="Larsen T.O."/>
            <person name="Devries R.P."/>
            <person name="Grigoriev I.V."/>
            <person name="Machida M."/>
            <person name="Baker S.E."/>
            <person name="Andersen M.R."/>
        </authorList>
    </citation>
    <scope>NUCLEOTIDE SEQUENCE [LARGE SCALE GENOMIC DNA]</scope>
    <source>
        <strain evidence="12">IBT 14317</strain>
    </source>
</reference>
<feature type="compositionally biased region" description="Low complexity" evidence="9">
    <location>
        <begin position="556"/>
        <end position="573"/>
    </location>
</feature>
<evidence type="ECO:0000256" key="2">
    <source>
        <dbReference type="ARBA" id="ARBA00007569"/>
    </source>
</evidence>
<feature type="compositionally biased region" description="Acidic residues" evidence="9">
    <location>
        <begin position="509"/>
        <end position="521"/>
    </location>
</feature>
<dbReference type="GO" id="GO:0005739">
    <property type="term" value="C:mitochondrion"/>
    <property type="evidence" value="ECO:0007669"/>
    <property type="project" value="UniProtKB-SubCell"/>
</dbReference>
<dbReference type="HAMAP" id="MF_01357">
    <property type="entry name" value="NDH1_NuoC"/>
    <property type="match status" value="1"/>
</dbReference>
<evidence type="ECO:0000256" key="1">
    <source>
        <dbReference type="ARBA" id="ARBA00004173"/>
    </source>
</evidence>
<name>A0A5N7C4B4_PETAA</name>
<dbReference type="EMBL" id="ML735272">
    <property type="protein sequence ID" value="KAE8388951.1"/>
    <property type="molecule type" value="Genomic_DNA"/>
</dbReference>
<dbReference type="GO" id="GO:0008137">
    <property type="term" value="F:NADH dehydrogenase (ubiquinone) activity"/>
    <property type="evidence" value="ECO:0007669"/>
    <property type="project" value="UniProtKB-EC"/>
</dbReference>
<protein>
    <submittedName>
        <fullName evidence="12">BUD22-domain-containing protein</fullName>
    </submittedName>
</protein>